<dbReference type="Pfam" id="PF09335">
    <property type="entry name" value="VTT_dom"/>
    <property type="match status" value="1"/>
</dbReference>
<name>A0A0A8HCF3_9BACT</name>
<dbReference type="InterPro" id="IPR051311">
    <property type="entry name" value="DedA_domain"/>
</dbReference>
<dbReference type="PANTHER" id="PTHR42709">
    <property type="entry name" value="ALKALINE PHOSPHATASE LIKE PROTEIN"/>
    <property type="match status" value="1"/>
</dbReference>
<dbReference type="KEGG" id="csm:CSUB8521_1526"/>
<evidence type="ECO:0000256" key="1">
    <source>
        <dbReference type="SAM" id="Phobius"/>
    </source>
</evidence>
<dbReference type="RefSeq" id="WP_039664513.1">
    <property type="nucleotide sequence ID" value="NZ_CP007772.1"/>
</dbReference>
<gene>
    <name evidence="3" type="ORF">CSUB8521_1526</name>
</gene>
<keyword evidence="1" id="KW-0812">Transmembrane</keyword>
<accession>A0A0A8HCF3</accession>
<dbReference type="AlphaFoldDB" id="A0A0A8HCF3"/>
<protein>
    <submittedName>
        <fullName evidence="3">Putative membrane protein, YqaA family (SNARE domain)</fullName>
    </submittedName>
</protein>
<dbReference type="EMBL" id="CP007772">
    <property type="protein sequence ID" value="AJC91345.1"/>
    <property type="molecule type" value="Genomic_DNA"/>
</dbReference>
<keyword evidence="1" id="KW-0472">Membrane</keyword>
<feature type="transmembrane region" description="Helical" evidence="1">
    <location>
        <begin position="44"/>
        <end position="67"/>
    </location>
</feature>
<organism evidence="3 4">
    <name type="scientific">Campylobacter subantarcticus LMG 24374</name>
    <dbReference type="NCBI Taxonomy" id="1388751"/>
    <lineage>
        <taxon>Bacteria</taxon>
        <taxon>Pseudomonadati</taxon>
        <taxon>Campylobacterota</taxon>
        <taxon>Epsilonproteobacteria</taxon>
        <taxon>Campylobacterales</taxon>
        <taxon>Campylobacteraceae</taxon>
        <taxon>Campylobacter</taxon>
    </lineage>
</organism>
<keyword evidence="1" id="KW-1133">Transmembrane helix</keyword>
<feature type="transmembrane region" description="Helical" evidence="1">
    <location>
        <begin position="12"/>
        <end position="37"/>
    </location>
</feature>
<evidence type="ECO:0000259" key="2">
    <source>
        <dbReference type="Pfam" id="PF09335"/>
    </source>
</evidence>
<feature type="domain" description="VTT" evidence="2">
    <location>
        <begin position="33"/>
        <end position="143"/>
    </location>
</feature>
<feature type="transmembrane region" description="Helical" evidence="1">
    <location>
        <begin position="97"/>
        <end position="118"/>
    </location>
</feature>
<dbReference type="Proteomes" id="UP000031135">
    <property type="component" value="Chromosome"/>
</dbReference>
<dbReference type="OrthoDB" id="5419086at2"/>
<dbReference type="PANTHER" id="PTHR42709:SF4">
    <property type="entry name" value="INNER MEMBRANE PROTEIN YQAA"/>
    <property type="match status" value="1"/>
</dbReference>
<feature type="transmembrane region" description="Helical" evidence="1">
    <location>
        <begin position="125"/>
        <end position="144"/>
    </location>
</feature>
<reference evidence="3 4" key="1">
    <citation type="journal article" date="2014" name="Genome Biol. Evol.">
        <title>Comparative Genomics of the Campylobacter lari Group.</title>
        <authorList>
            <person name="Miller W.G."/>
            <person name="Yee E."/>
            <person name="Chapman M.H."/>
            <person name="Smith T.P."/>
            <person name="Bono J.L."/>
            <person name="Huynh S."/>
            <person name="Parker C.T."/>
            <person name="Vandamme P."/>
            <person name="Luong K."/>
            <person name="Korlach J."/>
        </authorList>
    </citation>
    <scope>NUCLEOTIDE SEQUENCE [LARGE SCALE GENOMIC DNA]</scope>
    <source>
        <strain evidence="3 4">LMG 24374</strain>
    </source>
</reference>
<dbReference type="HOGENOM" id="CLU_125997_2_0_7"/>
<evidence type="ECO:0000313" key="3">
    <source>
        <dbReference type="EMBL" id="AJC91345.1"/>
    </source>
</evidence>
<evidence type="ECO:0000313" key="4">
    <source>
        <dbReference type="Proteomes" id="UP000031135"/>
    </source>
</evidence>
<sequence length="147" mass="16411">MFDFLYNDVSYIGLFIVCFLSSTLLPMASEAFVLAFVKLDFNAYMVLFVASLGNTLGSLSTYALAYFGESQILEKYFKGSLQKLEKINANFKKFGSLYAFFTFLPIVGDLFALGLGFAKYSFLKASIFIALGKLSRYAFVIFIANSI</sequence>
<proteinExistence type="predicted"/>
<dbReference type="InterPro" id="IPR032816">
    <property type="entry name" value="VTT_dom"/>
</dbReference>